<proteinExistence type="predicted"/>
<dbReference type="Gene3D" id="3.10.450.50">
    <property type="match status" value="1"/>
</dbReference>
<feature type="region of interest" description="Disordered" evidence="1">
    <location>
        <begin position="238"/>
        <end position="281"/>
    </location>
</feature>
<reference evidence="3 4" key="1">
    <citation type="submission" date="2019-01" db="EMBL/GenBank/DDBJ databases">
        <title>Genome sequencing of the rare red list fungi Fomitopsis rosea.</title>
        <authorList>
            <person name="Buettner E."/>
            <person name="Kellner H."/>
        </authorList>
    </citation>
    <scope>NUCLEOTIDE SEQUENCE [LARGE SCALE GENOMIC DNA]</scope>
    <source>
        <strain evidence="3 4">DSM 105464</strain>
    </source>
</reference>
<evidence type="ECO:0000256" key="1">
    <source>
        <dbReference type="SAM" id="MobiDB-lite"/>
    </source>
</evidence>
<dbReference type="Proteomes" id="UP000298390">
    <property type="component" value="Unassembled WGS sequence"/>
</dbReference>
<dbReference type="InterPro" id="IPR032710">
    <property type="entry name" value="NTF2-like_dom_sf"/>
</dbReference>
<feature type="domain" description="Nuclear transport factor 2" evidence="2">
    <location>
        <begin position="316"/>
        <end position="354"/>
    </location>
</feature>
<name>A0A4Y9YGD7_9APHY</name>
<dbReference type="EMBL" id="SEKV01000224">
    <property type="protein sequence ID" value="TFY61070.1"/>
    <property type="molecule type" value="Genomic_DNA"/>
</dbReference>
<evidence type="ECO:0000313" key="3">
    <source>
        <dbReference type="EMBL" id="TFY61070.1"/>
    </source>
</evidence>
<protein>
    <recommendedName>
        <fullName evidence="2">Nuclear transport factor 2 domain-containing protein</fullName>
    </recommendedName>
</protein>
<evidence type="ECO:0000259" key="2">
    <source>
        <dbReference type="Pfam" id="PF22602"/>
    </source>
</evidence>
<sequence length="474" mass="52044">MDLRGQPCHLIVQKSAAVQPGEPPAAASNNHPAGRHKKWRSRRGGSGSKASTHSPAVSERDYIAENEHAAEPPRKKRKITPDIPDLEYPSYSDIVAPSPPSIDPQLPAASDAIATNVTPPVAGPSEATVKHERSPSPALPSGPVPVKEGALRCAPIPEACKKGRPGFQEKRRAWVAEKKKYLQKLNIEPVRVFLRDDGMVIDWSSPIPVMSDTLLPPRPADNATMPCDRESSPEIIEIDNPGLPAPPNGASLPRRSTANPIRPLISSKEDDDTDVLPRAIPNNAPARSRWISYQLIPNTSPPPLSAEEAELERGALAFLRNYIRLFDRDRTALVRAYSHVATFSVTTHDPSRPASLPSPRALARRLRQGRTDLLGGLLLLPAGRKFLPEGPRGVKYDVVCLGAENKLEVLLMCYVEETKDEDGLVWACDQRFVLRKKEWDDVDRSTGGLWPLVAVSHQMTIREKIPELPRPTAL</sequence>
<feature type="compositionally biased region" description="Basic and acidic residues" evidence="1">
    <location>
        <begin position="58"/>
        <end position="73"/>
    </location>
</feature>
<dbReference type="SUPFAM" id="SSF54427">
    <property type="entry name" value="NTF2-like"/>
    <property type="match status" value="1"/>
</dbReference>
<feature type="compositionally biased region" description="Basic residues" evidence="1">
    <location>
        <begin position="33"/>
        <end position="43"/>
    </location>
</feature>
<dbReference type="InterPro" id="IPR002075">
    <property type="entry name" value="NTF2_dom"/>
</dbReference>
<dbReference type="Pfam" id="PF22602">
    <property type="entry name" value="NXF_NTF2"/>
    <property type="match status" value="1"/>
</dbReference>
<dbReference type="AlphaFoldDB" id="A0A4Y9YGD7"/>
<evidence type="ECO:0000313" key="4">
    <source>
        <dbReference type="Proteomes" id="UP000298390"/>
    </source>
</evidence>
<organism evidence="3 4">
    <name type="scientific">Rhodofomes roseus</name>
    <dbReference type="NCBI Taxonomy" id="34475"/>
    <lineage>
        <taxon>Eukaryota</taxon>
        <taxon>Fungi</taxon>
        <taxon>Dikarya</taxon>
        <taxon>Basidiomycota</taxon>
        <taxon>Agaricomycotina</taxon>
        <taxon>Agaricomycetes</taxon>
        <taxon>Polyporales</taxon>
        <taxon>Rhodofomes</taxon>
    </lineage>
</organism>
<comment type="caution">
    <text evidence="3">The sequence shown here is derived from an EMBL/GenBank/DDBJ whole genome shotgun (WGS) entry which is preliminary data.</text>
</comment>
<accession>A0A4Y9YGD7</accession>
<feature type="region of interest" description="Disordered" evidence="1">
    <location>
        <begin position="14"/>
        <end position="144"/>
    </location>
</feature>
<gene>
    <name evidence="3" type="ORF">EVJ58_g4738</name>
</gene>